<dbReference type="Gene3D" id="3.40.1440.60">
    <property type="entry name" value="PriA, 3(prime) DNA-binding domain"/>
    <property type="match status" value="1"/>
</dbReference>
<feature type="domain" description="Primosomal protein N' 3' DNA-binding" evidence="1">
    <location>
        <begin position="13"/>
        <end position="99"/>
    </location>
</feature>
<feature type="non-terminal residue" evidence="2">
    <location>
        <position position="100"/>
    </location>
</feature>
<protein>
    <submittedName>
        <fullName evidence="2">Primosomal protein N</fullName>
    </submittedName>
</protein>
<proteinExistence type="predicted"/>
<dbReference type="Pfam" id="PF17764">
    <property type="entry name" value="PriA_3primeBD"/>
    <property type="match status" value="1"/>
</dbReference>
<evidence type="ECO:0000313" key="2">
    <source>
        <dbReference type="EMBL" id="MDH0364451.1"/>
    </source>
</evidence>
<dbReference type="EMBL" id="JAODZU010000020">
    <property type="protein sequence ID" value="MDH0364451.1"/>
    <property type="molecule type" value="Genomic_DNA"/>
</dbReference>
<name>A0AA42HUC1_9BURK</name>
<comment type="caution">
    <text evidence="2">The sequence shown here is derived from an EMBL/GenBank/DDBJ whole genome shotgun (WGS) entry which is preliminary data.</text>
</comment>
<dbReference type="AlphaFoldDB" id="A0AA42HUC1"/>
<dbReference type="GO" id="GO:0003677">
    <property type="term" value="F:DNA binding"/>
    <property type="evidence" value="ECO:0007669"/>
    <property type="project" value="InterPro"/>
</dbReference>
<dbReference type="InterPro" id="IPR042115">
    <property type="entry name" value="PriA_3primeBD_sf"/>
</dbReference>
<dbReference type="Proteomes" id="UP001158297">
    <property type="component" value="Unassembled WGS sequence"/>
</dbReference>
<accession>A0AA42HUC1</accession>
<reference evidence="2" key="1">
    <citation type="submission" date="2022-09" db="EMBL/GenBank/DDBJ databases">
        <title>Intensive care unit water sources are persistently colonized with multi-drug resistant bacteria and are the site of extensive horizontal gene transfer of antibiotic resistance genes.</title>
        <authorList>
            <person name="Diorio-Toth L."/>
        </authorList>
    </citation>
    <scope>NUCLEOTIDE SEQUENCE</scope>
    <source>
        <strain evidence="2">GD04130</strain>
    </source>
</reference>
<gene>
    <name evidence="2" type="ORF">N7330_15520</name>
</gene>
<evidence type="ECO:0000313" key="3">
    <source>
        <dbReference type="Proteomes" id="UP001158297"/>
    </source>
</evidence>
<evidence type="ECO:0000259" key="1">
    <source>
        <dbReference type="Pfam" id="PF17764"/>
    </source>
</evidence>
<organism evidence="2 3">
    <name type="scientific">Comamonas aquatica</name>
    <dbReference type="NCBI Taxonomy" id="225991"/>
    <lineage>
        <taxon>Bacteria</taxon>
        <taxon>Pseudomonadati</taxon>
        <taxon>Pseudomonadota</taxon>
        <taxon>Betaproteobacteria</taxon>
        <taxon>Burkholderiales</taxon>
        <taxon>Comamonadaceae</taxon>
        <taxon>Comamonas</taxon>
    </lineage>
</organism>
<sequence length="100" mass="10823">MSDSAPTPHVVHVAVHTPMHSTVGGPLSYTHPSPLPPGTLVRVRLGTRPLLGVVWEAPQDAEPVPAHVQLRALDAVLPLPPLDATWLRLVAFAARYYQRS</sequence>
<dbReference type="InterPro" id="IPR041222">
    <property type="entry name" value="PriA_3primeBD"/>
</dbReference>